<proteinExistence type="predicted"/>
<name>A0A2H0WWT3_9BACT</name>
<dbReference type="EMBL" id="PEZF01000144">
    <property type="protein sequence ID" value="PIS16379.1"/>
    <property type="molecule type" value="Genomic_DNA"/>
</dbReference>
<comment type="caution">
    <text evidence="1">The sequence shown here is derived from an EMBL/GenBank/DDBJ whole genome shotgun (WGS) entry which is preliminary data.</text>
</comment>
<dbReference type="Proteomes" id="UP000229080">
    <property type="component" value="Unassembled WGS sequence"/>
</dbReference>
<protein>
    <submittedName>
        <fullName evidence="1">Uncharacterized protein</fullName>
    </submittedName>
</protein>
<gene>
    <name evidence="1" type="ORF">COT61_04175</name>
</gene>
<sequence>MNVKYKKSFRDNYKKLLFVENIAFSQKFILSVAKDHLCSEYIQNKKYPHFYVLWIFCFSVKYI</sequence>
<evidence type="ECO:0000313" key="1">
    <source>
        <dbReference type="EMBL" id="PIS16379.1"/>
    </source>
</evidence>
<dbReference type="AlphaFoldDB" id="A0A2H0WWT3"/>
<organism evidence="1 2">
    <name type="scientific">Candidatus Portnoybacteria bacterium CG09_land_8_20_14_0_10_44_13</name>
    <dbReference type="NCBI Taxonomy" id="1974811"/>
    <lineage>
        <taxon>Bacteria</taxon>
        <taxon>Candidatus Portnoyibacteriota</taxon>
    </lineage>
</organism>
<accession>A0A2H0WWT3</accession>
<evidence type="ECO:0000313" key="2">
    <source>
        <dbReference type="Proteomes" id="UP000229080"/>
    </source>
</evidence>
<reference evidence="2" key="1">
    <citation type="submission" date="2017-09" db="EMBL/GenBank/DDBJ databases">
        <title>Depth-based differentiation of microbial function through sediment-hosted aquifers and enrichment of novel symbionts in the deep terrestrial subsurface.</title>
        <authorList>
            <person name="Probst A.J."/>
            <person name="Ladd B."/>
            <person name="Jarett J.K."/>
            <person name="Geller-Mcgrath D.E."/>
            <person name="Sieber C.M.K."/>
            <person name="Emerson J.B."/>
            <person name="Anantharaman K."/>
            <person name="Thomas B.C."/>
            <person name="Malmstrom R."/>
            <person name="Stieglmeier M."/>
            <person name="Klingl A."/>
            <person name="Woyke T."/>
            <person name="Ryan C.M."/>
            <person name="Banfield J.F."/>
        </authorList>
    </citation>
    <scope>NUCLEOTIDE SEQUENCE [LARGE SCALE GENOMIC DNA]</scope>
</reference>